<keyword evidence="1" id="KW-0175">Coiled coil</keyword>
<protein>
    <recommendedName>
        <fullName evidence="3">BZIP domain-containing protein</fullName>
    </recommendedName>
</protein>
<feature type="region of interest" description="Disordered" evidence="2">
    <location>
        <begin position="621"/>
        <end position="641"/>
    </location>
</feature>
<dbReference type="PROSITE" id="PS00036">
    <property type="entry name" value="BZIP_BASIC"/>
    <property type="match status" value="1"/>
</dbReference>
<keyword evidence="5" id="KW-1185">Reference proteome</keyword>
<dbReference type="InterPro" id="IPR004827">
    <property type="entry name" value="bZIP"/>
</dbReference>
<organism evidence="4 5">
    <name type="scientific">Mucor circinelloides f. circinelloides (strain 1006PhL)</name>
    <name type="common">Mucormycosis agent</name>
    <name type="synonym">Calyptromyces circinelloides</name>
    <dbReference type="NCBI Taxonomy" id="1220926"/>
    <lineage>
        <taxon>Eukaryota</taxon>
        <taxon>Fungi</taxon>
        <taxon>Fungi incertae sedis</taxon>
        <taxon>Mucoromycota</taxon>
        <taxon>Mucoromycotina</taxon>
        <taxon>Mucoromycetes</taxon>
        <taxon>Mucorales</taxon>
        <taxon>Mucorineae</taxon>
        <taxon>Mucoraceae</taxon>
        <taxon>Mucor</taxon>
    </lineage>
</organism>
<feature type="region of interest" description="Disordered" evidence="2">
    <location>
        <begin position="219"/>
        <end position="299"/>
    </location>
</feature>
<dbReference type="VEuPathDB" id="FungiDB:HMPREF1544_10491"/>
<feature type="compositionally biased region" description="Basic and acidic residues" evidence="2">
    <location>
        <begin position="66"/>
        <end position="82"/>
    </location>
</feature>
<dbReference type="GO" id="GO:0003700">
    <property type="term" value="F:DNA-binding transcription factor activity"/>
    <property type="evidence" value="ECO:0007669"/>
    <property type="project" value="InterPro"/>
</dbReference>
<dbReference type="OrthoDB" id="2593073at2759"/>
<dbReference type="AlphaFoldDB" id="S2IZL5"/>
<dbReference type="InterPro" id="IPR046347">
    <property type="entry name" value="bZIP_sf"/>
</dbReference>
<dbReference type="PANTHER" id="PTHR38116">
    <property type="entry name" value="CHROMOSOME 7, WHOLE GENOME SHOTGUN SEQUENCE"/>
    <property type="match status" value="1"/>
</dbReference>
<dbReference type="Gene3D" id="1.20.5.170">
    <property type="match status" value="1"/>
</dbReference>
<evidence type="ECO:0000256" key="2">
    <source>
        <dbReference type="SAM" id="MobiDB-lite"/>
    </source>
</evidence>
<proteinExistence type="predicted"/>
<gene>
    <name evidence="4" type="ORF">HMPREF1544_10491</name>
</gene>
<evidence type="ECO:0000259" key="3">
    <source>
        <dbReference type="PROSITE" id="PS00036"/>
    </source>
</evidence>
<feature type="region of interest" description="Disordered" evidence="2">
    <location>
        <begin position="30"/>
        <end position="82"/>
    </location>
</feature>
<dbReference type="InParanoid" id="S2IZL5"/>
<dbReference type="OMA" id="TEAHEEY"/>
<dbReference type="PANTHER" id="PTHR38116:SF9">
    <property type="entry name" value="BZIP DOMAIN-CONTAINING PROTEIN"/>
    <property type="match status" value="1"/>
</dbReference>
<reference evidence="5" key="1">
    <citation type="submission" date="2013-05" db="EMBL/GenBank/DDBJ databases">
        <title>The Genome sequence of Mucor circinelloides f. circinelloides 1006PhL.</title>
        <authorList>
            <consortium name="The Broad Institute Genomics Platform"/>
            <person name="Cuomo C."/>
            <person name="Earl A."/>
            <person name="Findley K."/>
            <person name="Lee S.C."/>
            <person name="Walker B."/>
            <person name="Young S."/>
            <person name="Zeng Q."/>
            <person name="Gargeya S."/>
            <person name="Fitzgerald M."/>
            <person name="Haas B."/>
            <person name="Abouelleil A."/>
            <person name="Allen A.W."/>
            <person name="Alvarado L."/>
            <person name="Arachchi H.M."/>
            <person name="Berlin A.M."/>
            <person name="Chapman S.B."/>
            <person name="Gainer-Dewar J."/>
            <person name="Goldberg J."/>
            <person name="Griggs A."/>
            <person name="Gujja S."/>
            <person name="Hansen M."/>
            <person name="Howarth C."/>
            <person name="Imamovic A."/>
            <person name="Ireland A."/>
            <person name="Larimer J."/>
            <person name="McCowan C."/>
            <person name="Murphy C."/>
            <person name="Pearson M."/>
            <person name="Poon T.W."/>
            <person name="Priest M."/>
            <person name="Roberts A."/>
            <person name="Saif S."/>
            <person name="Shea T."/>
            <person name="Sisk P."/>
            <person name="Sykes S."/>
            <person name="Wortman J."/>
            <person name="Nusbaum C."/>
            <person name="Birren B."/>
        </authorList>
    </citation>
    <scope>NUCLEOTIDE SEQUENCE [LARGE SCALE GENOMIC DNA]</scope>
    <source>
        <strain evidence="5">1006PhL</strain>
    </source>
</reference>
<accession>S2IZL5</accession>
<feature type="compositionally biased region" description="Basic and acidic residues" evidence="2">
    <location>
        <begin position="523"/>
        <end position="547"/>
    </location>
</feature>
<feature type="region of interest" description="Disordered" evidence="2">
    <location>
        <begin position="521"/>
        <end position="547"/>
    </location>
</feature>
<name>S2IZL5_MUCC1</name>
<feature type="domain" description="BZIP" evidence="3">
    <location>
        <begin position="56"/>
        <end position="70"/>
    </location>
</feature>
<dbReference type="SUPFAM" id="SSF57959">
    <property type="entry name" value="Leucine zipper domain"/>
    <property type="match status" value="1"/>
</dbReference>
<dbReference type="EMBL" id="KE124100">
    <property type="protein sequence ID" value="EPB82744.1"/>
    <property type="molecule type" value="Genomic_DNA"/>
</dbReference>
<feature type="coiled-coil region" evidence="1">
    <location>
        <begin position="586"/>
        <end position="613"/>
    </location>
</feature>
<feature type="region of interest" description="Disordered" evidence="2">
    <location>
        <begin position="461"/>
        <end position="483"/>
    </location>
</feature>
<evidence type="ECO:0000313" key="5">
    <source>
        <dbReference type="Proteomes" id="UP000014254"/>
    </source>
</evidence>
<sequence length="641" mass="73616">MSTSSSSELPQPPQSRFSFQHFDQECDFGIENANGERVRKRKKPGRKPNPPTIQERRAQNRAAQKAFREREQQRREEKEKQWRDYSEEIKSLKKQLATVQYEAKYLKACVLHLTLACLIHRGSVPHIWTESRIIPSNSHGEYKKPVYEPYGQHIMNEAYQTPALLDMVLENQCIVDFNKALFNTSQLNAFENQKKKMGSNIDASSWSYQDYVSQDIITINKNSQEPKKSFPRAKKQKLNPMRSPSPLEPPEATPQTSLPSPPTKHSKHERYSSSPTFSTLDEVPSSSSTNTEAHEEYSTNNQVLAVNRKPVIGVLFEPPVLRTSEDIINMPTLQALHILRLQLKLGSILGSMTPAALLPTALQRVIPHDIRIDYVPGASIRDRMIIFQDYYNMDDCFQFLTQNTVFMGGDVRDTRNWVIDPEYSMKFWFLSHQLVDQSYDECLDMTTSDILHEELCKNVDSSSETEDMEASITPSASTNPTARENYQQTTNIPMMSSNSNAIGPKQHQSVYFREMVNMKRTVSRREADSRRSRAEEADASHTVKPERRIVDNPASPEKLALLERLREEVDETNRISELSGKLVIYLRHLAKSIETASESAEAAEQTMQNWERTFSIMGEMNKGREKESQTWVRLRDSQGER</sequence>
<evidence type="ECO:0000313" key="4">
    <source>
        <dbReference type="EMBL" id="EPB82744.1"/>
    </source>
</evidence>
<dbReference type="SMART" id="SM00338">
    <property type="entry name" value="BRLZ"/>
    <property type="match status" value="1"/>
</dbReference>
<evidence type="ECO:0000256" key="1">
    <source>
        <dbReference type="SAM" id="Coils"/>
    </source>
</evidence>
<dbReference type="Proteomes" id="UP000014254">
    <property type="component" value="Unassembled WGS sequence"/>
</dbReference>
<feature type="compositionally biased region" description="Polar residues" evidence="2">
    <location>
        <begin position="272"/>
        <end position="291"/>
    </location>
</feature>
<feature type="compositionally biased region" description="Polar residues" evidence="2">
    <location>
        <begin position="472"/>
        <end position="483"/>
    </location>
</feature>
<dbReference type="eggNOG" id="ENOG502TA68">
    <property type="taxonomic scope" value="Eukaryota"/>
</dbReference>